<evidence type="ECO:0000256" key="4">
    <source>
        <dbReference type="ARBA" id="ARBA00022741"/>
    </source>
</evidence>
<dbReference type="InterPro" id="IPR014017">
    <property type="entry name" value="DNA_helicase_UvrD-like_C"/>
</dbReference>
<evidence type="ECO:0000256" key="8">
    <source>
        <dbReference type="ARBA" id="ARBA00022839"/>
    </source>
</evidence>
<evidence type="ECO:0000256" key="1">
    <source>
        <dbReference type="ARBA" id="ARBA00022485"/>
    </source>
</evidence>
<gene>
    <name evidence="14 16" type="primary">addB</name>
    <name evidence="16" type="ORF">ACFQ3W_15870</name>
</gene>
<keyword evidence="2 14" id="KW-0540">Nuclease</keyword>
<dbReference type="InterPro" id="IPR038726">
    <property type="entry name" value="PDDEXK_AddAB-type"/>
</dbReference>
<evidence type="ECO:0000259" key="15">
    <source>
        <dbReference type="PROSITE" id="PS51217"/>
    </source>
</evidence>
<keyword evidence="6 14" id="KW-0378">Hydrolase</keyword>
<comment type="caution">
    <text evidence="16">The sequence shown here is derived from an EMBL/GenBank/DDBJ whole genome shotgun (WGS) entry which is preliminary data.</text>
</comment>
<evidence type="ECO:0000256" key="3">
    <source>
        <dbReference type="ARBA" id="ARBA00022723"/>
    </source>
</evidence>
<protein>
    <recommendedName>
        <fullName evidence="14">ATP-dependent helicase/deoxyribonuclease subunit B</fullName>
        <ecNumber evidence="14">3.1.-.-</ecNumber>
    </recommendedName>
    <alternativeName>
        <fullName evidence="14">ATP-dependent helicase/nuclease subunit AddB</fullName>
    </alternativeName>
</protein>
<evidence type="ECO:0000256" key="13">
    <source>
        <dbReference type="ARBA" id="ARBA00023204"/>
    </source>
</evidence>
<comment type="cofactor">
    <cofactor evidence="14">
        <name>[4Fe-4S] cluster</name>
        <dbReference type="ChEBI" id="CHEBI:49883"/>
    </cofactor>
    <text evidence="14">Binds 1 [4Fe-4S] cluster.</text>
</comment>
<dbReference type="PROSITE" id="PS51217">
    <property type="entry name" value="UVRD_HELICASE_CTER"/>
    <property type="match status" value="1"/>
</dbReference>
<dbReference type="PANTHER" id="PTHR30591:SF1">
    <property type="entry name" value="RECBCD ENZYME SUBUNIT RECC"/>
    <property type="match status" value="1"/>
</dbReference>
<keyword evidence="13 14" id="KW-0234">DNA repair</keyword>
<dbReference type="EMBL" id="JBHTLM010000011">
    <property type="protein sequence ID" value="MFD1177769.1"/>
    <property type="molecule type" value="Genomic_DNA"/>
</dbReference>
<evidence type="ECO:0000256" key="11">
    <source>
        <dbReference type="ARBA" id="ARBA00023014"/>
    </source>
</evidence>
<keyword evidence="4 14" id="KW-0547">Nucleotide-binding</keyword>
<comment type="miscellaneous">
    <text evidence="14">Despite having conserved helicase domains, this subunit does not have helicase activity.</text>
</comment>
<evidence type="ECO:0000313" key="17">
    <source>
        <dbReference type="Proteomes" id="UP001597262"/>
    </source>
</evidence>
<dbReference type="RefSeq" id="WP_379320213.1">
    <property type="nucleotide sequence ID" value="NZ_JBHTLM010000011.1"/>
</dbReference>
<evidence type="ECO:0000256" key="2">
    <source>
        <dbReference type="ARBA" id="ARBA00022722"/>
    </source>
</evidence>
<feature type="domain" description="UvrD-like helicase C-terminal" evidence="15">
    <location>
        <begin position="284"/>
        <end position="604"/>
    </location>
</feature>
<reference evidence="17" key="1">
    <citation type="journal article" date="2019" name="Int. J. Syst. Evol. Microbiol.">
        <title>The Global Catalogue of Microorganisms (GCM) 10K type strain sequencing project: providing services to taxonomists for standard genome sequencing and annotation.</title>
        <authorList>
            <consortium name="The Broad Institute Genomics Platform"/>
            <consortium name="The Broad Institute Genome Sequencing Center for Infectious Disease"/>
            <person name="Wu L."/>
            <person name="Ma J."/>
        </authorList>
    </citation>
    <scope>NUCLEOTIDE SEQUENCE [LARGE SCALE GENOMIC DNA]</scope>
    <source>
        <strain evidence="17">CCUG 59189</strain>
    </source>
</reference>
<dbReference type="Gene3D" id="6.10.140.1030">
    <property type="match status" value="1"/>
</dbReference>
<evidence type="ECO:0000256" key="5">
    <source>
        <dbReference type="ARBA" id="ARBA00022763"/>
    </source>
</evidence>
<keyword evidence="10 14" id="KW-0408">Iron</keyword>
<evidence type="ECO:0000256" key="12">
    <source>
        <dbReference type="ARBA" id="ARBA00023125"/>
    </source>
</evidence>
<keyword evidence="3 14" id="KW-0479">Metal-binding</keyword>
<keyword evidence="7 14" id="KW-0347">Helicase</keyword>
<evidence type="ECO:0000256" key="14">
    <source>
        <dbReference type="HAMAP-Rule" id="MF_01452"/>
    </source>
</evidence>
<comment type="cofactor">
    <cofactor evidence="14">
        <name>Mg(2+)</name>
        <dbReference type="ChEBI" id="CHEBI:18420"/>
    </cofactor>
</comment>
<dbReference type="Proteomes" id="UP001597262">
    <property type="component" value="Unassembled WGS sequence"/>
</dbReference>
<proteinExistence type="inferred from homology"/>
<feature type="binding site" evidence="14">
    <location>
        <position position="1146"/>
    </location>
    <ligand>
        <name>[4Fe-4S] cluster</name>
        <dbReference type="ChEBI" id="CHEBI:49883"/>
    </ligand>
</feature>
<keyword evidence="8 14" id="KW-0269">Exonuclease</keyword>
<evidence type="ECO:0000256" key="10">
    <source>
        <dbReference type="ARBA" id="ARBA00023004"/>
    </source>
</evidence>
<feature type="binding site" evidence="14">
    <location>
        <position position="1140"/>
    </location>
    <ligand>
        <name>[4Fe-4S] cluster</name>
        <dbReference type="ChEBI" id="CHEBI:49883"/>
    </ligand>
</feature>
<dbReference type="SUPFAM" id="SSF52540">
    <property type="entry name" value="P-loop containing nucleoside triphosphate hydrolases"/>
    <property type="match status" value="2"/>
</dbReference>
<dbReference type="EC" id="3.1.-.-" evidence="14"/>
<name>A0ABW3RZ44_9BACL</name>
<evidence type="ECO:0000256" key="9">
    <source>
        <dbReference type="ARBA" id="ARBA00022840"/>
    </source>
</evidence>
<dbReference type="GO" id="GO:0016787">
    <property type="term" value="F:hydrolase activity"/>
    <property type="evidence" value="ECO:0007669"/>
    <property type="project" value="UniProtKB-KW"/>
</dbReference>
<evidence type="ECO:0000256" key="7">
    <source>
        <dbReference type="ARBA" id="ARBA00022806"/>
    </source>
</evidence>
<feature type="binding site" evidence="14">
    <location>
        <position position="817"/>
    </location>
    <ligand>
        <name>[4Fe-4S] cluster</name>
        <dbReference type="ChEBI" id="CHEBI:49883"/>
    </ligand>
</feature>
<keyword evidence="9 14" id="KW-0067">ATP-binding</keyword>
<comment type="subunit">
    <text evidence="14">Heterodimer of AddA and AddB.</text>
</comment>
<dbReference type="HAMAP" id="MF_01452">
    <property type="entry name" value="AddB_type1"/>
    <property type="match status" value="1"/>
</dbReference>
<dbReference type="PANTHER" id="PTHR30591">
    <property type="entry name" value="RECBCD ENZYME SUBUNIT RECC"/>
    <property type="match status" value="1"/>
</dbReference>
<dbReference type="Pfam" id="PF21445">
    <property type="entry name" value="ADDB_N"/>
    <property type="match status" value="1"/>
</dbReference>
<feature type="binding site" evidence="14">
    <location>
        <position position="1137"/>
    </location>
    <ligand>
        <name>[4Fe-4S] cluster</name>
        <dbReference type="ChEBI" id="CHEBI:49883"/>
    </ligand>
</feature>
<dbReference type="InterPro" id="IPR049035">
    <property type="entry name" value="ADDB_N"/>
</dbReference>
<keyword evidence="11 14" id="KW-0411">Iron-sulfur</keyword>
<evidence type="ECO:0000313" key="16">
    <source>
        <dbReference type="EMBL" id="MFD1177769.1"/>
    </source>
</evidence>
<dbReference type="NCBIfam" id="TIGR02773">
    <property type="entry name" value="addB_Gpos"/>
    <property type="match status" value="1"/>
</dbReference>
<dbReference type="Pfam" id="PF12705">
    <property type="entry name" value="PDDEXK_1"/>
    <property type="match status" value="1"/>
</dbReference>
<sequence>MSLHFVIGRAGSGKSSLILHRVTSILRNNPSGPPLIILTPEQGTFQIEQRIVTTPGLSGTVRTQVLGFRRLALRVMQETGGSALVPINDEGKKMLLYKMMRKYREQFKLFGRGGDQLGLIDKIAGLYTEMKKFNVHFSELGEHYKFLESSSAEATLLKDKMHDLSLLFSEFDRELAKWYIDNEDHVVKLAERAAESSYLRGADIWIDGFHTFTPQEYTAIGALLRVASSVTVSLTLDRPYDDGIPPHELNLFYTPAVTYMKLRALAEESGIEVTPAELLNERPFPRFQASETLSYLESAYERRTPWNGSVPPKGFEQSLSLHKAGGRRAEVEGAAREMVRLAREEGARWRDMAIYVRKLEDYDHLIAPILEEYGIPHFLDQKTSMLHHPLIEFLRAALDVVIGYWKYEDVFRCVKSDFLLPLDGSLTRAHMDVLENYVLASGIHGYRWYDGRPWKAAPSLSLEQNEETASAKAQETLQTLEKCRAAVAVPLGVFEKRLKKAKNAEEMCAAVYQLLEDTSAAQHLELLANQAFQEGHPQRAMEHRQLWGAVLDLLDQIVEMMGEEELELELFAGILETGLKDAKLALVPPSLDQVIVGSIDRTRSGLVKHLFLLGINEGIMPAGLQEEGVLSDQERTRLAEIGLELAPGVTRKILDERFLIYGALTAPSHSLWLSYPTGDEEGGTLLPSEVIRHIKKIFPSVFEQSLGQDPAPLTSVTANGPEQASGQLQFVTRPAPTLSTLIGQLRRWKAGEAISPVWWDVLGWYKDRPEWEGKTIRLLGSLDYRNRVRGLTSATSRRLYGKRLRTSVSRMEKFSACPFSHFASHGLKLKERQLYRLKAPDIGQLFHAALSTMAITFKEQNRSWGSLTPEECLREADAAVDTLAPRLQGEILLSSKRYGYISRKLKNIVGRASLILGEQSRRGSFEPVGLELDFGPGRPLPPLTFELPNGCVMEIVGRIDRVDMAEGEKGLLLRVIDYKSSQTDLKLHEVYYGLSLQMLTYLDVLLSSAEAWLGRPAVPAGTLYFHVHNPLLQSSNGLTAEEAHQELLKRFKMKGLLLADRDVIAKMDGQLEKGYSDIIPVALKADGGFYSSASVATPEQWETLLGSVRRTITEIGTRITEGDVRISPYRLGMETACTHCIYKPVCRFEESLEGSSYQVLGKPGKQEIWQLLDQESGKEANPS</sequence>
<keyword evidence="5 14" id="KW-0227">DNA damage</keyword>
<dbReference type="InterPro" id="IPR014140">
    <property type="entry name" value="DNA_helicase_suAddB"/>
</dbReference>
<dbReference type="InterPro" id="IPR027417">
    <property type="entry name" value="P-loop_NTPase"/>
</dbReference>
<accession>A0ABW3RZ44</accession>
<organism evidence="16 17">
    <name type="scientific">Paenibacillus puldeungensis</name>
    <dbReference type="NCBI Taxonomy" id="696536"/>
    <lineage>
        <taxon>Bacteria</taxon>
        <taxon>Bacillati</taxon>
        <taxon>Bacillota</taxon>
        <taxon>Bacilli</taxon>
        <taxon>Bacillales</taxon>
        <taxon>Paenibacillaceae</taxon>
        <taxon>Paenibacillus</taxon>
    </lineage>
</organism>
<dbReference type="GO" id="GO:0003678">
    <property type="term" value="F:DNA helicase activity"/>
    <property type="evidence" value="ECO:0007669"/>
    <property type="project" value="UniProtKB-EC"/>
</dbReference>
<evidence type="ECO:0000256" key="6">
    <source>
        <dbReference type="ARBA" id="ARBA00022801"/>
    </source>
</evidence>
<keyword evidence="17" id="KW-1185">Reference proteome</keyword>
<comment type="similarity">
    <text evidence="14">Belongs to the helicase family. AddB/RexB type 1 subfamily.</text>
</comment>
<keyword evidence="12 14" id="KW-0238">DNA-binding</keyword>
<dbReference type="Gene3D" id="3.40.50.300">
    <property type="entry name" value="P-loop containing nucleotide triphosphate hydrolases"/>
    <property type="match status" value="4"/>
</dbReference>
<comment type="function">
    <text evidence="14">The heterodimer acts as both an ATP-dependent DNA helicase and an ATP-dependent, dual-direction single-stranded exonuclease. Recognizes the chi site generating a DNA molecule suitable for the initiation of homologous recombination. The AddB subunit has 5' -&gt; 3' nuclease activity but not helicase activity.</text>
</comment>
<keyword evidence="1 14" id="KW-0004">4Fe-4S</keyword>